<feature type="domain" description="ABC transmembrane type-1" evidence="8">
    <location>
        <begin position="21"/>
        <end position="220"/>
    </location>
</feature>
<feature type="transmembrane region" description="Helical" evidence="7">
    <location>
        <begin position="201"/>
        <end position="221"/>
    </location>
</feature>
<evidence type="ECO:0000256" key="6">
    <source>
        <dbReference type="ARBA" id="ARBA00023136"/>
    </source>
</evidence>
<dbReference type="InterPro" id="IPR000515">
    <property type="entry name" value="MetI-like"/>
</dbReference>
<sequence length="230" mass="25820">MEWSYLIERITEYWPKLFISLKETMIMMGFSTLAAVGVGLPLGTFLFLAAKQDLLGQKRWARIAHSLLSLVINIIRSFPFLLLVVALQPVVRMLYGRATGNPVAASFSMMVIASALYARFVEQSLFDVPIGIIETAQAMGATIWQIVFKFLYVEARSSLIIGFTTAFVSFLSYSTIMGVIGGGGIGDFAIRYGYQRYESDIMYFAIVLIIILVQIFQYFGLKLAQKIDKR</sequence>
<dbReference type="InterPro" id="IPR035906">
    <property type="entry name" value="MetI-like_sf"/>
</dbReference>
<dbReference type="InterPro" id="IPR051322">
    <property type="entry name" value="AA_ABC_Transporter_Permease"/>
</dbReference>
<feature type="transmembrane region" description="Helical" evidence="7">
    <location>
        <begin position="26"/>
        <end position="50"/>
    </location>
</feature>
<dbReference type="AlphaFoldDB" id="A0A2I1K0A5"/>
<dbReference type="RefSeq" id="WP_006701287.1">
    <property type="nucleotide sequence ID" value="NZ_PKHE01000010.1"/>
</dbReference>
<dbReference type="GO" id="GO:0048473">
    <property type="term" value="P:D-methionine transmembrane transport"/>
    <property type="evidence" value="ECO:0007669"/>
    <property type="project" value="TreeGrafter"/>
</dbReference>
<comment type="subcellular location">
    <subcellularLocation>
        <location evidence="1 7">Cell membrane</location>
        <topology evidence="1 7">Multi-pass membrane protein</topology>
    </subcellularLocation>
</comment>
<proteinExistence type="inferred from homology"/>
<keyword evidence="9" id="KW-0547">Nucleotide-binding</keyword>
<dbReference type="PANTHER" id="PTHR30450">
    <property type="entry name" value="ABC TRANSPORTER PERMEASE"/>
    <property type="match status" value="1"/>
</dbReference>
<dbReference type="GO" id="GO:0005886">
    <property type="term" value="C:plasma membrane"/>
    <property type="evidence" value="ECO:0007669"/>
    <property type="project" value="UniProtKB-SubCell"/>
</dbReference>
<dbReference type="Proteomes" id="UP000234384">
    <property type="component" value="Unassembled WGS sequence"/>
</dbReference>
<evidence type="ECO:0000256" key="2">
    <source>
        <dbReference type="ARBA" id="ARBA00022448"/>
    </source>
</evidence>
<keyword evidence="4 7" id="KW-0812">Transmembrane</keyword>
<evidence type="ECO:0000313" key="10">
    <source>
        <dbReference type="Proteomes" id="UP000234384"/>
    </source>
</evidence>
<protein>
    <submittedName>
        <fullName evidence="9">Methionine ABC transporter ATP-binding protein</fullName>
    </submittedName>
</protein>
<dbReference type="PANTHER" id="PTHR30450:SF1">
    <property type="entry name" value="D-METHIONINE TRANSPORT SYSTEM PERMEASE PROTEIN METI-RELATED"/>
    <property type="match status" value="1"/>
</dbReference>
<feature type="transmembrane region" description="Helical" evidence="7">
    <location>
        <begin position="103"/>
        <end position="120"/>
    </location>
</feature>
<feature type="transmembrane region" description="Helical" evidence="7">
    <location>
        <begin position="70"/>
        <end position="91"/>
    </location>
</feature>
<evidence type="ECO:0000256" key="5">
    <source>
        <dbReference type="ARBA" id="ARBA00022989"/>
    </source>
</evidence>
<keyword evidence="3" id="KW-1003">Cell membrane</keyword>
<feature type="transmembrane region" description="Helical" evidence="7">
    <location>
        <begin position="132"/>
        <end position="152"/>
    </location>
</feature>
<keyword evidence="6 7" id="KW-0472">Membrane</keyword>
<reference evidence="9 10" key="1">
    <citation type="submission" date="2017-12" db="EMBL/GenBank/DDBJ databases">
        <title>Phylogenetic diversity of female urinary microbiome.</title>
        <authorList>
            <person name="Thomas-White K."/>
            <person name="Wolfe A.J."/>
        </authorList>
    </citation>
    <scope>NUCLEOTIDE SEQUENCE [LARGE SCALE GENOMIC DNA]</scope>
    <source>
        <strain evidence="9 10">UMB0898</strain>
    </source>
</reference>
<evidence type="ECO:0000256" key="1">
    <source>
        <dbReference type="ARBA" id="ARBA00004651"/>
    </source>
</evidence>
<dbReference type="GO" id="GO:0005524">
    <property type="term" value="F:ATP binding"/>
    <property type="evidence" value="ECO:0007669"/>
    <property type="project" value="UniProtKB-KW"/>
</dbReference>
<feature type="transmembrane region" description="Helical" evidence="7">
    <location>
        <begin position="159"/>
        <end position="181"/>
    </location>
</feature>
<comment type="similarity">
    <text evidence="7">Belongs to the binding-protein-dependent transport system permease family.</text>
</comment>
<evidence type="ECO:0000313" key="9">
    <source>
        <dbReference type="EMBL" id="PKY89037.1"/>
    </source>
</evidence>
<accession>A0A2I1K0A5</accession>
<comment type="caution">
    <text evidence="9">The sequence shown here is derived from an EMBL/GenBank/DDBJ whole genome shotgun (WGS) entry which is preliminary data.</text>
</comment>
<dbReference type="OrthoDB" id="9793490at2"/>
<gene>
    <name evidence="9" type="ORF">CYJ57_04685</name>
</gene>
<keyword evidence="5 7" id="KW-1133">Transmembrane helix</keyword>
<name>A0A2I1K0A5_9LACT</name>
<evidence type="ECO:0000256" key="7">
    <source>
        <dbReference type="RuleBase" id="RU363032"/>
    </source>
</evidence>
<dbReference type="PROSITE" id="PS50928">
    <property type="entry name" value="ABC_TM1"/>
    <property type="match status" value="1"/>
</dbReference>
<dbReference type="Gene3D" id="1.10.3720.10">
    <property type="entry name" value="MetI-like"/>
    <property type="match status" value="1"/>
</dbReference>
<evidence type="ECO:0000256" key="3">
    <source>
        <dbReference type="ARBA" id="ARBA00022475"/>
    </source>
</evidence>
<dbReference type="SUPFAM" id="SSF161098">
    <property type="entry name" value="MetI-like"/>
    <property type="match status" value="1"/>
</dbReference>
<keyword evidence="2 7" id="KW-0813">Transport</keyword>
<evidence type="ECO:0000256" key="4">
    <source>
        <dbReference type="ARBA" id="ARBA00022692"/>
    </source>
</evidence>
<dbReference type="Pfam" id="PF00528">
    <property type="entry name" value="BPD_transp_1"/>
    <property type="match status" value="1"/>
</dbReference>
<organism evidence="9 10">
    <name type="scientific">Falseniella ignava</name>
    <dbReference type="NCBI Taxonomy" id="137730"/>
    <lineage>
        <taxon>Bacteria</taxon>
        <taxon>Bacillati</taxon>
        <taxon>Bacillota</taxon>
        <taxon>Bacilli</taxon>
        <taxon>Lactobacillales</taxon>
        <taxon>Aerococcaceae</taxon>
        <taxon>Falseniella</taxon>
    </lineage>
</organism>
<keyword evidence="9" id="KW-0067">ATP-binding</keyword>
<evidence type="ECO:0000259" key="8">
    <source>
        <dbReference type="PROSITE" id="PS50928"/>
    </source>
</evidence>
<dbReference type="EMBL" id="PKHE01000010">
    <property type="protein sequence ID" value="PKY89037.1"/>
    <property type="molecule type" value="Genomic_DNA"/>
</dbReference>
<dbReference type="CDD" id="cd06261">
    <property type="entry name" value="TM_PBP2"/>
    <property type="match status" value="1"/>
</dbReference>